<dbReference type="HOGENOM" id="CLU_1661002_0_0_1"/>
<proteinExistence type="predicted"/>
<gene>
    <name evidence="2" type="ORF">HYDPIDRAFT_31003</name>
</gene>
<sequence length="159" mass="17284">MSRFAVQDTFDGDATSAKVQNTSRKKKKKRIICCCSAQGPSSGNPKENYPSELPPNKPSQKITQNLHARPSLHPEAAIAIEKALPPDNLDRIKQSAVRHMGMSGGDDSELDLLDCPVNEHPTPIIIRGASSRSWISLSLDDYLSPLKLDSAPSFDSTTS</sequence>
<organism evidence="2 3">
    <name type="scientific">Hydnomerulius pinastri MD-312</name>
    <dbReference type="NCBI Taxonomy" id="994086"/>
    <lineage>
        <taxon>Eukaryota</taxon>
        <taxon>Fungi</taxon>
        <taxon>Dikarya</taxon>
        <taxon>Basidiomycota</taxon>
        <taxon>Agaricomycotina</taxon>
        <taxon>Agaricomycetes</taxon>
        <taxon>Agaricomycetidae</taxon>
        <taxon>Boletales</taxon>
        <taxon>Boletales incertae sedis</taxon>
        <taxon>Leucogyrophana</taxon>
    </lineage>
</organism>
<protein>
    <submittedName>
        <fullName evidence="2">Uncharacterized protein</fullName>
    </submittedName>
</protein>
<name>A0A0C9WCJ3_9AGAM</name>
<evidence type="ECO:0000313" key="2">
    <source>
        <dbReference type="EMBL" id="KIJ61667.1"/>
    </source>
</evidence>
<keyword evidence="3" id="KW-1185">Reference proteome</keyword>
<dbReference type="Proteomes" id="UP000053820">
    <property type="component" value="Unassembled WGS sequence"/>
</dbReference>
<reference evidence="2 3" key="1">
    <citation type="submission" date="2014-04" db="EMBL/GenBank/DDBJ databases">
        <title>Evolutionary Origins and Diversification of the Mycorrhizal Mutualists.</title>
        <authorList>
            <consortium name="DOE Joint Genome Institute"/>
            <consortium name="Mycorrhizal Genomics Consortium"/>
            <person name="Kohler A."/>
            <person name="Kuo A."/>
            <person name="Nagy L.G."/>
            <person name="Floudas D."/>
            <person name="Copeland A."/>
            <person name="Barry K.W."/>
            <person name="Cichocki N."/>
            <person name="Veneault-Fourrey C."/>
            <person name="LaButti K."/>
            <person name="Lindquist E.A."/>
            <person name="Lipzen A."/>
            <person name="Lundell T."/>
            <person name="Morin E."/>
            <person name="Murat C."/>
            <person name="Riley R."/>
            <person name="Ohm R."/>
            <person name="Sun H."/>
            <person name="Tunlid A."/>
            <person name="Henrissat B."/>
            <person name="Grigoriev I.V."/>
            <person name="Hibbett D.S."/>
            <person name="Martin F."/>
        </authorList>
    </citation>
    <scope>NUCLEOTIDE SEQUENCE [LARGE SCALE GENOMIC DNA]</scope>
    <source>
        <strain evidence="2 3">MD-312</strain>
    </source>
</reference>
<dbReference type="EMBL" id="KN839860">
    <property type="protein sequence ID" value="KIJ61667.1"/>
    <property type="molecule type" value="Genomic_DNA"/>
</dbReference>
<evidence type="ECO:0000256" key="1">
    <source>
        <dbReference type="SAM" id="MobiDB-lite"/>
    </source>
</evidence>
<accession>A0A0C9WCJ3</accession>
<evidence type="ECO:0000313" key="3">
    <source>
        <dbReference type="Proteomes" id="UP000053820"/>
    </source>
</evidence>
<feature type="region of interest" description="Disordered" evidence="1">
    <location>
        <begin position="1"/>
        <end position="62"/>
    </location>
</feature>
<dbReference type="AlphaFoldDB" id="A0A0C9WCJ3"/>